<dbReference type="EMBL" id="CAXITT010000281">
    <property type="protein sequence ID" value="CAL1538012.1"/>
    <property type="molecule type" value="Genomic_DNA"/>
</dbReference>
<evidence type="ECO:0000256" key="2">
    <source>
        <dbReference type="ARBA" id="ARBA00008661"/>
    </source>
</evidence>
<evidence type="ECO:0000256" key="9">
    <source>
        <dbReference type="ARBA" id="ARBA00023136"/>
    </source>
</evidence>
<dbReference type="GO" id="GO:0006493">
    <property type="term" value="P:protein O-linked glycosylation"/>
    <property type="evidence" value="ECO:0007669"/>
    <property type="project" value="TreeGrafter"/>
</dbReference>
<evidence type="ECO:0000256" key="3">
    <source>
        <dbReference type="ARBA" id="ARBA00022676"/>
    </source>
</evidence>
<reference evidence="12 13" key="1">
    <citation type="submission" date="2024-04" db="EMBL/GenBank/DDBJ databases">
        <authorList>
            <consortium name="Genoscope - CEA"/>
            <person name="William W."/>
        </authorList>
    </citation>
    <scope>NUCLEOTIDE SEQUENCE [LARGE SCALE GENOMIC DNA]</scope>
</reference>
<dbReference type="SUPFAM" id="SSF53448">
    <property type="entry name" value="Nucleotide-diphospho-sugar transferases"/>
    <property type="match status" value="1"/>
</dbReference>
<comment type="similarity">
    <text evidence="2 11">Belongs to the glycosyltransferase 31 family.</text>
</comment>
<keyword evidence="13" id="KW-1185">Reference proteome</keyword>
<protein>
    <recommendedName>
        <fullName evidence="11">Hexosyltransferase</fullName>
        <ecNumber evidence="11">2.4.1.-</ecNumber>
    </recommendedName>
</protein>
<dbReference type="Pfam" id="PF01762">
    <property type="entry name" value="Galactosyl_T"/>
    <property type="match status" value="1"/>
</dbReference>
<evidence type="ECO:0000256" key="6">
    <source>
        <dbReference type="ARBA" id="ARBA00022968"/>
    </source>
</evidence>
<dbReference type="Gene3D" id="3.90.550.50">
    <property type="match status" value="1"/>
</dbReference>
<evidence type="ECO:0000256" key="7">
    <source>
        <dbReference type="ARBA" id="ARBA00022989"/>
    </source>
</evidence>
<name>A0AAV2HUX9_LYMST</name>
<dbReference type="InterPro" id="IPR029044">
    <property type="entry name" value="Nucleotide-diphossugar_trans"/>
</dbReference>
<dbReference type="InterPro" id="IPR002659">
    <property type="entry name" value="Glyco_trans_31"/>
</dbReference>
<organism evidence="12 13">
    <name type="scientific">Lymnaea stagnalis</name>
    <name type="common">Great pond snail</name>
    <name type="synonym">Helix stagnalis</name>
    <dbReference type="NCBI Taxonomy" id="6523"/>
    <lineage>
        <taxon>Eukaryota</taxon>
        <taxon>Metazoa</taxon>
        <taxon>Spiralia</taxon>
        <taxon>Lophotrochozoa</taxon>
        <taxon>Mollusca</taxon>
        <taxon>Gastropoda</taxon>
        <taxon>Heterobranchia</taxon>
        <taxon>Euthyneura</taxon>
        <taxon>Panpulmonata</taxon>
        <taxon>Hygrophila</taxon>
        <taxon>Lymnaeoidea</taxon>
        <taxon>Lymnaeidae</taxon>
        <taxon>Lymnaea</taxon>
    </lineage>
</organism>
<dbReference type="FunFam" id="3.90.550.50:FF:000001">
    <property type="entry name" value="Hexosyltransferase"/>
    <property type="match status" value="1"/>
</dbReference>
<evidence type="ECO:0000256" key="5">
    <source>
        <dbReference type="ARBA" id="ARBA00022692"/>
    </source>
</evidence>
<keyword evidence="9 11" id="KW-0472">Membrane</keyword>
<keyword evidence="10" id="KW-0325">Glycoprotein</keyword>
<dbReference type="GO" id="GO:0008499">
    <property type="term" value="F:N-acetyl-beta-D-glucosaminide beta-(1,3)-galactosyltransferase activity"/>
    <property type="evidence" value="ECO:0007669"/>
    <property type="project" value="TreeGrafter"/>
</dbReference>
<comment type="caution">
    <text evidence="12">The sequence shown here is derived from an EMBL/GenBank/DDBJ whole genome shotgun (WGS) entry which is preliminary data.</text>
</comment>
<evidence type="ECO:0000313" key="12">
    <source>
        <dbReference type="EMBL" id="CAL1538012.1"/>
    </source>
</evidence>
<evidence type="ECO:0000313" key="13">
    <source>
        <dbReference type="Proteomes" id="UP001497497"/>
    </source>
</evidence>
<keyword evidence="4" id="KW-0808">Transferase</keyword>
<evidence type="ECO:0000256" key="1">
    <source>
        <dbReference type="ARBA" id="ARBA00004323"/>
    </source>
</evidence>
<keyword evidence="3 11" id="KW-0328">Glycosyltransferase</keyword>
<keyword evidence="5 11" id="KW-0812">Transmembrane</keyword>
<dbReference type="AlphaFoldDB" id="A0AAV2HUX9"/>
<keyword evidence="8 11" id="KW-0333">Golgi apparatus</keyword>
<accession>A0AAV2HUX9</accession>
<evidence type="ECO:0000256" key="11">
    <source>
        <dbReference type="RuleBase" id="RU363063"/>
    </source>
</evidence>
<comment type="subcellular location">
    <subcellularLocation>
        <location evidence="1 11">Golgi apparatus membrane</location>
        <topology evidence="1 11">Single-pass type II membrane protein</topology>
    </subcellularLocation>
</comment>
<evidence type="ECO:0000256" key="10">
    <source>
        <dbReference type="ARBA" id="ARBA00023180"/>
    </source>
</evidence>
<sequence>MKIWNNWDRIIYKQLLSEVVNSLSPYIMKFKWQYFIKLFGLKPKNPPSGVYVSVNVPVPKRRKLSSGLSRHSTKAVIKVSIWTLVTLLLAFLLIYTILLAYVDTHLHPSIITSPGVYKKVKFQGRYSLGIPKQKPNNSLTINILDGKKVKSVWNSSSYYLENEPLPNCKWQTIFRVIVASAVENTGRRKEIRNTWCNPERFSSMPDHAWHCIFLVGKPDNDDSLFLLNKEKMQYNDLLVGNYADSYRNLTLKVIHGFNWSANYCPSSYIIKTDDDCFVNTGLLHEFLLHHNDKTSGLYAGRVFFDSEMLQVIRGDSNRWSVPYDQYPDKFYPPYASGLGYIISTDVVKKLVHESQYVIPFANEDAYIGVVMSKIGIKPITSNRFLLGSTGLSLCNFRYLFIVHGVEKDQQSVLLRKALEAPVSCNRPLITSWS</sequence>
<dbReference type="Proteomes" id="UP001497497">
    <property type="component" value="Unassembled WGS sequence"/>
</dbReference>
<evidence type="ECO:0000256" key="4">
    <source>
        <dbReference type="ARBA" id="ARBA00022679"/>
    </source>
</evidence>
<feature type="transmembrane region" description="Helical" evidence="11">
    <location>
        <begin position="79"/>
        <end position="102"/>
    </location>
</feature>
<dbReference type="GO" id="GO:0000139">
    <property type="term" value="C:Golgi membrane"/>
    <property type="evidence" value="ECO:0007669"/>
    <property type="project" value="UniProtKB-SubCell"/>
</dbReference>
<dbReference type="PANTHER" id="PTHR11214">
    <property type="entry name" value="BETA-1,3-N-ACETYLGLUCOSAMINYLTRANSFERASE"/>
    <property type="match status" value="1"/>
</dbReference>
<gene>
    <name evidence="12" type="ORF">GSLYS_00011833001</name>
</gene>
<keyword evidence="6 11" id="KW-0735">Signal-anchor</keyword>
<proteinExistence type="inferred from homology"/>
<evidence type="ECO:0000256" key="8">
    <source>
        <dbReference type="ARBA" id="ARBA00023034"/>
    </source>
</evidence>
<keyword evidence="7 11" id="KW-1133">Transmembrane helix</keyword>
<dbReference type="PANTHER" id="PTHR11214:SF376">
    <property type="entry name" value="HEXOSYLTRANSFERASE"/>
    <property type="match status" value="1"/>
</dbReference>
<dbReference type="EC" id="2.4.1.-" evidence="11"/>